<gene>
    <name evidence="1" type="ORF">OB236_19055</name>
</gene>
<dbReference type="RefSeq" id="WP_262685397.1">
    <property type="nucleotide sequence ID" value="NZ_JAOQIO010000077.1"/>
</dbReference>
<accession>A0ABT2UHT7</accession>
<protein>
    <submittedName>
        <fullName evidence="1">Uncharacterized protein</fullName>
    </submittedName>
</protein>
<organism evidence="1 2">
    <name type="scientific">Paenibacillus baimaensis</name>
    <dbReference type="NCBI Taxonomy" id="2982185"/>
    <lineage>
        <taxon>Bacteria</taxon>
        <taxon>Bacillati</taxon>
        <taxon>Bacillota</taxon>
        <taxon>Bacilli</taxon>
        <taxon>Bacillales</taxon>
        <taxon>Paenibacillaceae</taxon>
        <taxon>Paenibacillus</taxon>
    </lineage>
</organism>
<dbReference type="EMBL" id="JAOQIO010000077">
    <property type="protein sequence ID" value="MCU6794208.1"/>
    <property type="molecule type" value="Genomic_DNA"/>
</dbReference>
<reference evidence="1 2" key="1">
    <citation type="submission" date="2022-09" db="EMBL/GenBank/DDBJ databases">
        <authorList>
            <person name="Han X.L."/>
            <person name="Wang Q."/>
            <person name="Lu T."/>
        </authorList>
    </citation>
    <scope>NUCLEOTIDE SEQUENCE [LARGE SCALE GENOMIC DNA]</scope>
    <source>
        <strain evidence="1 2">WQ 127069</strain>
    </source>
</reference>
<comment type="caution">
    <text evidence="1">The sequence shown here is derived from an EMBL/GenBank/DDBJ whole genome shotgun (WGS) entry which is preliminary data.</text>
</comment>
<dbReference type="Proteomes" id="UP001652445">
    <property type="component" value="Unassembled WGS sequence"/>
</dbReference>
<evidence type="ECO:0000313" key="1">
    <source>
        <dbReference type="EMBL" id="MCU6794208.1"/>
    </source>
</evidence>
<keyword evidence="2" id="KW-1185">Reference proteome</keyword>
<evidence type="ECO:0000313" key="2">
    <source>
        <dbReference type="Proteomes" id="UP001652445"/>
    </source>
</evidence>
<sequence length="139" mass="16209">MITNTKWDPTRQLITQVAYKGLMKMVQINGRCMDSNWAHITVRSMNLSRLRLQTSLQLPCSYHVLWEFQIGEETELTVQRGIVVNQNQLGSRGGIVEYEYEVRFVMNERHPLLMYRNESYRESGLCNPLVEGIMIDLLA</sequence>
<proteinExistence type="predicted"/>
<name>A0ABT2UHT7_9BACL</name>